<dbReference type="Proteomes" id="UP000282597">
    <property type="component" value="Chromosome"/>
</dbReference>
<reference evidence="2 3" key="1">
    <citation type="journal article" date="2018" name="Microbes Environ.">
        <title>Comparative Genomic Insights into Endofungal Lifestyles of Two Bacterial Endosymbionts, Mycoavidus cysteinexigens and Burkholderia rhizoxinica.</title>
        <authorList>
            <person name="Sharmin D."/>
            <person name="Guo Y."/>
            <person name="Nishizawa T."/>
            <person name="Ohshima S."/>
            <person name="Sato Y."/>
            <person name="Takashima Y."/>
            <person name="Narisawa K."/>
            <person name="Ohta H."/>
        </authorList>
    </citation>
    <scope>NUCLEOTIDE SEQUENCE [LARGE SCALE GENOMIC DNA]</scope>
    <source>
        <strain evidence="2 3">B1-EB</strain>
    </source>
</reference>
<feature type="region of interest" description="Disordered" evidence="1">
    <location>
        <begin position="477"/>
        <end position="497"/>
    </location>
</feature>
<feature type="compositionally biased region" description="Gly residues" evidence="1">
    <location>
        <begin position="488"/>
        <end position="497"/>
    </location>
</feature>
<dbReference type="AlphaFoldDB" id="A0A2Z6ETE4"/>
<organism evidence="2 3">
    <name type="scientific">Mycoavidus cysteinexigens</name>
    <dbReference type="NCBI Taxonomy" id="1553431"/>
    <lineage>
        <taxon>Bacteria</taxon>
        <taxon>Pseudomonadati</taxon>
        <taxon>Pseudomonadota</taxon>
        <taxon>Betaproteobacteria</taxon>
        <taxon>Burkholderiales</taxon>
        <taxon>Burkholderiaceae</taxon>
        <taxon>Mycoavidus</taxon>
    </lineage>
</organism>
<evidence type="ECO:0000256" key="1">
    <source>
        <dbReference type="SAM" id="MobiDB-lite"/>
    </source>
</evidence>
<dbReference type="RefSeq" id="WP_126353844.1">
    <property type="nucleotide sequence ID" value="NZ_AP018150.1"/>
</dbReference>
<evidence type="ECO:0000313" key="3">
    <source>
        <dbReference type="Proteomes" id="UP000282597"/>
    </source>
</evidence>
<protein>
    <submittedName>
        <fullName evidence="2">Uncharacterized protein</fullName>
    </submittedName>
</protein>
<evidence type="ECO:0000313" key="2">
    <source>
        <dbReference type="EMBL" id="BBE08689.1"/>
    </source>
</evidence>
<gene>
    <name evidence="2" type="ORF">MCB1EB_0528</name>
</gene>
<dbReference type="KEGG" id="mcys:MCB1EB_0528"/>
<name>A0A2Z6ETE4_9BURK</name>
<dbReference type="EMBL" id="AP018150">
    <property type="protein sequence ID" value="BBE08689.1"/>
    <property type="molecule type" value="Genomic_DNA"/>
</dbReference>
<sequence length="497" mass="58321">MTTNPLIPDLKERLKSMIIGFIKEHKDEDTYKYKIFSKFEYLACRWDGEIFKVNDKSGKIKYYNYHDEINPLKGVDAAINQLKDGDILNWKQLNALFSGCERKELIYSNIKKEYYYEDREYHNIYPPLEDPDFLDEILQKAIYELEGSHIVRNLIRLDKVIGCDLDSFAFTGLEKDAEIPIKVLVFISKEEKYSYGMQFGIAPDYINHALQKINATRRYYKDEGYYKNKKSDFFKFDNSLMQIGYYTIKMKEDCYLSDEFVGSLSNFIYDDDTHILEIETKQNKGWIEEEVATAFLMNSELYDKETMYAVQNHFYDNCAKGLKIYKIPQPPFDWALHLKKIKAKLAQFKEAGVRIEKWRDIREYILFTKYDISFEYSPDHYLEIYGTQEALALFFLPRTNEELVGFEMVCDCLDEKDVHIVDHFYPEIGEGLFAAIYAHHFGSVKNRIETNIHLTFCYLTEQPYLVCEQVPVDITKQSPDGTPRYPNGSGGGKGAVE</sequence>
<proteinExistence type="predicted"/>
<accession>A0A2Z6ETE4</accession>
<keyword evidence="3" id="KW-1185">Reference proteome</keyword>